<feature type="domain" description="HTH luxR-type" evidence="4">
    <location>
        <begin position="147"/>
        <end position="212"/>
    </location>
</feature>
<comment type="caution">
    <text evidence="6">The sequence shown here is derived from an EMBL/GenBank/DDBJ whole genome shotgun (WGS) entry which is preliminary data.</text>
</comment>
<feature type="modified residue" description="4-aspartylphosphate" evidence="3">
    <location>
        <position position="61"/>
    </location>
</feature>
<dbReference type="InterPro" id="IPR011006">
    <property type="entry name" value="CheY-like_superfamily"/>
</dbReference>
<accession>A0ABV5CR35</accession>
<protein>
    <submittedName>
        <fullName evidence="6">Response regulator transcription factor</fullName>
    </submittedName>
</protein>
<dbReference type="PANTHER" id="PTHR43214:SF37">
    <property type="entry name" value="TRANSCRIPTIONAL REGULATORY PROTEIN YDFI"/>
    <property type="match status" value="1"/>
</dbReference>
<dbReference type="Proteomes" id="UP001582793">
    <property type="component" value="Unassembled WGS sequence"/>
</dbReference>
<dbReference type="SMART" id="SM00421">
    <property type="entry name" value="HTH_LUXR"/>
    <property type="match status" value="1"/>
</dbReference>
<dbReference type="Pfam" id="PF00196">
    <property type="entry name" value="GerE"/>
    <property type="match status" value="1"/>
</dbReference>
<feature type="domain" description="Response regulatory" evidence="5">
    <location>
        <begin position="8"/>
        <end position="126"/>
    </location>
</feature>
<dbReference type="InterPro" id="IPR000792">
    <property type="entry name" value="Tscrpt_reg_LuxR_C"/>
</dbReference>
<sequence>MSGPATIRIALVDDHALFVRGLELLLPTTSNGRIQVAGTTSDAATAAALVRGCLPDLALVDLHMPAPGGVRAIMAIRRTSPGLRILAMSGIDDTDTAVAALRAGAEGYLPKSSEPEDLLPPLLAALEGWSVLPMDLLAAVVAPARTGRPVAAILDDQERALLRLIAQGSGTLQIADTLHISERSVKRLTAALLRKLRVSSRAEAAALAGSAGLL</sequence>
<keyword evidence="1 3" id="KW-0597">Phosphoprotein</keyword>
<dbReference type="PRINTS" id="PR00038">
    <property type="entry name" value="HTHLUXR"/>
</dbReference>
<organism evidence="6 7">
    <name type="scientific">Polymorphospora lycopeni</name>
    <dbReference type="NCBI Taxonomy" id="3140240"/>
    <lineage>
        <taxon>Bacteria</taxon>
        <taxon>Bacillati</taxon>
        <taxon>Actinomycetota</taxon>
        <taxon>Actinomycetes</taxon>
        <taxon>Micromonosporales</taxon>
        <taxon>Micromonosporaceae</taxon>
        <taxon>Polymorphospora</taxon>
    </lineage>
</organism>
<dbReference type="InterPro" id="IPR039420">
    <property type="entry name" value="WalR-like"/>
</dbReference>
<dbReference type="Gene3D" id="3.40.50.2300">
    <property type="match status" value="1"/>
</dbReference>
<dbReference type="SMART" id="SM00448">
    <property type="entry name" value="REC"/>
    <property type="match status" value="1"/>
</dbReference>
<dbReference type="InterPro" id="IPR016032">
    <property type="entry name" value="Sig_transdc_resp-reg_C-effctor"/>
</dbReference>
<name>A0ABV5CR35_9ACTN</name>
<keyword evidence="7" id="KW-1185">Reference proteome</keyword>
<dbReference type="PROSITE" id="PS00622">
    <property type="entry name" value="HTH_LUXR_1"/>
    <property type="match status" value="1"/>
</dbReference>
<evidence type="ECO:0000313" key="7">
    <source>
        <dbReference type="Proteomes" id="UP001582793"/>
    </source>
</evidence>
<dbReference type="CDD" id="cd06170">
    <property type="entry name" value="LuxR_C_like"/>
    <property type="match status" value="1"/>
</dbReference>
<dbReference type="PROSITE" id="PS50043">
    <property type="entry name" value="HTH_LUXR_2"/>
    <property type="match status" value="1"/>
</dbReference>
<evidence type="ECO:0000256" key="2">
    <source>
        <dbReference type="ARBA" id="ARBA00023125"/>
    </source>
</evidence>
<dbReference type="Pfam" id="PF00072">
    <property type="entry name" value="Response_reg"/>
    <property type="match status" value="1"/>
</dbReference>
<dbReference type="InterPro" id="IPR058245">
    <property type="entry name" value="NreC/VraR/RcsB-like_REC"/>
</dbReference>
<evidence type="ECO:0000259" key="4">
    <source>
        <dbReference type="PROSITE" id="PS50043"/>
    </source>
</evidence>
<dbReference type="CDD" id="cd17535">
    <property type="entry name" value="REC_NarL-like"/>
    <property type="match status" value="1"/>
</dbReference>
<evidence type="ECO:0000256" key="1">
    <source>
        <dbReference type="ARBA" id="ARBA00022553"/>
    </source>
</evidence>
<evidence type="ECO:0000313" key="6">
    <source>
        <dbReference type="EMBL" id="MFB6394464.1"/>
    </source>
</evidence>
<dbReference type="EMBL" id="JBCGDC010000037">
    <property type="protein sequence ID" value="MFB6394464.1"/>
    <property type="molecule type" value="Genomic_DNA"/>
</dbReference>
<proteinExistence type="predicted"/>
<reference evidence="6 7" key="1">
    <citation type="submission" date="2024-04" db="EMBL/GenBank/DDBJ databases">
        <title>Polymorphospora sp. isolated from Baiyangdian Lake in Xiong'an New Area.</title>
        <authorList>
            <person name="Zhang X."/>
            <person name="Liu J."/>
        </authorList>
    </citation>
    <scope>NUCLEOTIDE SEQUENCE [LARGE SCALE GENOMIC DNA]</scope>
    <source>
        <strain evidence="6 7">2-325</strain>
    </source>
</reference>
<evidence type="ECO:0000259" key="5">
    <source>
        <dbReference type="PROSITE" id="PS50110"/>
    </source>
</evidence>
<evidence type="ECO:0000256" key="3">
    <source>
        <dbReference type="PROSITE-ProRule" id="PRU00169"/>
    </source>
</evidence>
<dbReference type="SUPFAM" id="SSF46894">
    <property type="entry name" value="C-terminal effector domain of the bipartite response regulators"/>
    <property type="match status" value="1"/>
</dbReference>
<gene>
    <name evidence="6" type="ORF">AAFH96_15290</name>
</gene>
<dbReference type="RefSeq" id="WP_364212736.1">
    <property type="nucleotide sequence ID" value="NZ_JBCGDC010000037.1"/>
</dbReference>
<dbReference type="InterPro" id="IPR001789">
    <property type="entry name" value="Sig_transdc_resp-reg_receiver"/>
</dbReference>
<dbReference type="PROSITE" id="PS50110">
    <property type="entry name" value="RESPONSE_REGULATORY"/>
    <property type="match status" value="1"/>
</dbReference>
<keyword evidence="2" id="KW-0238">DNA-binding</keyword>
<dbReference type="PANTHER" id="PTHR43214">
    <property type="entry name" value="TWO-COMPONENT RESPONSE REGULATOR"/>
    <property type="match status" value="1"/>
</dbReference>
<dbReference type="SUPFAM" id="SSF52172">
    <property type="entry name" value="CheY-like"/>
    <property type="match status" value="1"/>
</dbReference>